<evidence type="ECO:0000256" key="1">
    <source>
        <dbReference type="ARBA" id="ARBA00008460"/>
    </source>
</evidence>
<dbReference type="Pfam" id="PF04359">
    <property type="entry name" value="DUF493"/>
    <property type="match status" value="1"/>
</dbReference>
<organism evidence="3 4">
    <name type="scientific">Neisseria montereyensis</name>
    <dbReference type="NCBI Taxonomy" id="2973938"/>
    <lineage>
        <taxon>Bacteria</taxon>
        <taxon>Pseudomonadati</taxon>
        <taxon>Pseudomonadota</taxon>
        <taxon>Betaproteobacteria</taxon>
        <taxon>Neisseriales</taxon>
        <taxon>Neisseriaceae</taxon>
        <taxon>Neisseria</taxon>
    </lineage>
</organism>
<evidence type="ECO:0000313" key="3">
    <source>
        <dbReference type="EMBL" id="MCS4533497.1"/>
    </source>
</evidence>
<dbReference type="EMBL" id="JANUXW010000002">
    <property type="protein sequence ID" value="MCS4533497.1"/>
    <property type="molecule type" value="Genomic_DNA"/>
</dbReference>
<dbReference type="Proteomes" id="UP001166947">
    <property type="component" value="Unassembled WGS sequence"/>
</dbReference>
<keyword evidence="4" id="KW-1185">Reference proteome</keyword>
<evidence type="ECO:0000256" key="2">
    <source>
        <dbReference type="HAMAP-Rule" id="MF_00659"/>
    </source>
</evidence>
<protein>
    <recommendedName>
        <fullName evidence="2">UPF0250 protein NXS09_04190</fullName>
    </recommendedName>
</protein>
<dbReference type="PANTHER" id="PTHR38036:SF1">
    <property type="entry name" value="UPF0250 PROTEIN YBED"/>
    <property type="match status" value="1"/>
</dbReference>
<comment type="similarity">
    <text evidence="1 2">Belongs to the UPF0250 family.</text>
</comment>
<reference evidence="3" key="2">
    <citation type="journal article" date="2023" name="Curr. Microbiol.">
        <title>Neisseria montereyensis sp. nov., Isolated from Oropharynx of California Sea Lion (Zalophus californianus): Genomic, Phylogenetic, and Phenotypic Study.</title>
        <authorList>
            <person name="Volokhov D.V."/>
            <person name="Zagorodnyaya T.A."/>
            <person name="Furtak V.A."/>
            <person name="Nattanmai G."/>
            <person name="Randall L."/>
            <person name="Jose S."/>
            <person name="Gao Y."/>
            <person name="Gulland F.M."/>
            <person name="Eisenberg T."/>
            <person name="Delmonte P."/>
            <person name="Blom J."/>
            <person name="Mitchell K.K."/>
        </authorList>
    </citation>
    <scope>NUCLEOTIDE SEQUENCE</scope>
    <source>
        <strain evidence="3">CSL10203-ORH2</strain>
    </source>
</reference>
<sequence>MLMSEEKKTLIEFPCHFPLKVMGAQHPEFESAILKAVQTHAPDTRAHHITIRPSSKGNYIGATVKVHVNDQEQLDNIYRALTNHELVKVVF</sequence>
<dbReference type="PANTHER" id="PTHR38036">
    <property type="entry name" value="UPF0250 PROTEIN YBED"/>
    <property type="match status" value="1"/>
</dbReference>
<dbReference type="SUPFAM" id="SSF117991">
    <property type="entry name" value="YbeD/HP0495-like"/>
    <property type="match status" value="1"/>
</dbReference>
<accession>A0ABT2FBF9</accession>
<name>A0ABT2FBF9_9NEIS</name>
<comment type="caution">
    <text evidence="3">The sequence shown here is derived from an EMBL/GenBank/DDBJ whole genome shotgun (WGS) entry which is preliminary data.</text>
</comment>
<dbReference type="InterPro" id="IPR027471">
    <property type="entry name" value="YbeD-like_sf"/>
</dbReference>
<reference evidence="3" key="1">
    <citation type="submission" date="2022-08" db="EMBL/GenBank/DDBJ databases">
        <authorList>
            <person name="Volokhov D.V."/>
            <person name="Furtak V.A."/>
            <person name="Zagorodnyaya T.A."/>
        </authorList>
    </citation>
    <scope>NUCLEOTIDE SEQUENCE</scope>
    <source>
        <strain evidence="3">CSL10203-ORH2</strain>
    </source>
</reference>
<dbReference type="InterPro" id="IPR007454">
    <property type="entry name" value="UPF0250_YbeD-like"/>
</dbReference>
<dbReference type="Gene3D" id="3.30.70.260">
    <property type="match status" value="1"/>
</dbReference>
<proteinExistence type="inferred from homology"/>
<dbReference type="HAMAP" id="MF_00659">
    <property type="entry name" value="UPF0250"/>
    <property type="match status" value="1"/>
</dbReference>
<gene>
    <name evidence="3" type="ORF">NXS09_04190</name>
</gene>
<evidence type="ECO:0000313" key="4">
    <source>
        <dbReference type="Proteomes" id="UP001166947"/>
    </source>
</evidence>